<dbReference type="AlphaFoldDB" id="A0A089FRN9"/>
<dbReference type="EMBL" id="KM107910">
    <property type="protein sequence ID" value="AIP87497.1"/>
    <property type="molecule type" value="Genomic_DNA"/>
</dbReference>
<feature type="compositionally biased region" description="Acidic residues" evidence="1">
    <location>
        <begin position="191"/>
        <end position="210"/>
    </location>
</feature>
<reference evidence="2" key="1">
    <citation type="journal article" date="2015" name="ACS Synth. Biol.">
        <title>Native promoter strategy for high-yielding synthesis and engineering of fungal secondary metabolites.</title>
        <authorList>
            <person name="Kakule T.B."/>
            <person name="Jadulco R.C."/>
            <person name="Koch M."/>
            <person name="Janso J.E."/>
            <person name="Barrows L.R."/>
            <person name="Schmidt E.W."/>
        </authorList>
    </citation>
    <scope>NUCLEOTIDE SEQUENCE</scope>
    <source>
        <strain evidence="2">NRRL 50135</strain>
    </source>
</reference>
<organism evidence="2">
    <name type="scientific">Fungal sp. (strain NRRL 50135)</name>
    <dbReference type="NCBI Taxonomy" id="1547289"/>
    <lineage>
        <taxon>Eukaryota</taxon>
        <taxon>Fungi</taxon>
    </lineage>
</organism>
<feature type="region of interest" description="Disordered" evidence="1">
    <location>
        <begin position="184"/>
        <end position="223"/>
    </location>
</feature>
<evidence type="ECO:0000256" key="1">
    <source>
        <dbReference type="SAM" id="MobiDB-lite"/>
    </source>
</evidence>
<gene>
    <name evidence="2" type="ORF">gNR592</name>
</gene>
<protein>
    <submittedName>
        <fullName evidence="2">Uncharacterized protein</fullName>
    </submittedName>
</protein>
<sequence length="433" mass="49308">MAPSSHKESSTSKKKTTLGNKTASKLATEKLAADFYKEHIELISQQWKDLPLYDLEKVELIQHIRNVRIGPPGGKDTDKDSKYQAMKDSAQTTYQAIKRKIKKNENIEPALLEAVRVMSRHHKLPKSIRIDLYCRLYLPDKASQPGIQRKDCSFLSNSAMTDYVEHDQNIVRWNEVQKRFNELNNISNNSEGEEESYEEEYVESDDEEYVESNSGSDFEDPNPITAAPQNLNQRFARLRPVAIAQALADNTPVKGSIPVEEIAKAVKDSISVEDIAKAIEDSPPFKQIAEVMARISNIETTLAGGIAGAASDISRLEENTSGALSALKEDIQNMRKDIIRRQDDHEKSIADTLRRMEERITQAVQDRANRQMEDRIVQAVQERIPAAAPPQRNFSFRAEPPAYPPYPGQQRGQHRQRYNADHNPDDRHYHRHR</sequence>
<feature type="region of interest" description="Disordered" evidence="1">
    <location>
        <begin position="385"/>
        <end position="433"/>
    </location>
</feature>
<feature type="region of interest" description="Disordered" evidence="1">
    <location>
        <begin position="1"/>
        <end position="23"/>
    </location>
</feature>
<name>A0A089FRN9_FUNXX</name>
<feature type="compositionally biased region" description="Basic and acidic residues" evidence="1">
    <location>
        <begin position="1"/>
        <end position="11"/>
    </location>
</feature>
<evidence type="ECO:0000313" key="2">
    <source>
        <dbReference type="EMBL" id="AIP87497.1"/>
    </source>
</evidence>
<proteinExistence type="predicted"/>
<accession>A0A089FRN9</accession>
<feature type="compositionally biased region" description="Basic and acidic residues" evidence="1">
    <location>
        <begin position="418"/>
        <end position="433"/>
    </location>
</feature>